<evidence type="ECO:0000313" key="2">
    <source>
        <dbReference type="Proteomes" id="UP001291309"/>
    </source>
</evidence>
<name>A0ABU5H117_9BACT</name>
<dbReference type="InterPro" id="IPR008984">
    <property type="entry name" value="SMAD_FHA_dom_sf"/>
</dbReference>
<proteinExistence type="predicted"/>
<accession>A0ABU5H117</accession>
<gene>
    <name evidence="1" type="ORF">SYV04_12155</name>
</gene>
<dbReference type="RefSeq" id="WP_321545867.1">
    <property type="nucleotide sequence ID" value="NZ_JAXIVS010000003.1"/>
</dbReference>
<evidence type="ECO:0000313" key="1">
    <source>
        <dbReference type="EMBL" id="MDY7227153.1"/>
    </source>
</evidence>
<comment type="caution">
    <text evidence="1">The sequence shown here is derived from an EMBL/GenBank/DDBJ whole genome shotgun (WGS) entry which is preliminary data.</text>
</comment>
<dbReference type="InterPro" id="IPR036782">
    <property type="entry name" value="NE0471-like_N"/>
</dbReference>
<sequence length="198" mass="21669">MATVILEARCVAPFVVRVRFSDGQEGEANLKPCLFEWEAARVPDLSAETRDWLRSPENFQTVRVDPETGTLVWGNMRPFSASLVYWRVERYRVTATIRSKEGAVLSKLLLGGRYEVWSKGLTLGRAGTNTVVVDQEGVAPLHARVTVGGGHHPCYFIEVVEGTTTAGGTCSSTPGERLRVPARAPLLLEVGACIVEIE</sequence>
<dbReference type="SUPFAM" id="SSF143880">
    <property type="entry name" value="NE0471 N-terminal domain-like"/>
    <property type="match status" value="1"/>
</dbReference>
<dbReference type="Gene3D" id="3.30.2020.10">
    <property type="entry name" value="NE0471-like N-terminal domain"/>
    <property type="match status" value="1"/>
</dbReference>
<dbReference type="Proteomes" id="UP001291309">
    <property type="component" value="Unassembled WGS sequence"/>
</dbReference>
<dbReference type="EMBL" id="JAXIVS010000003">
    <property type="protein sequence ID" value="MDY7227153.1"/>
    <property type="molecule type" value="Genomic_DNA"/>
</dbReference>
<protein>
    <recommendedName>
        <fullName evidence="3">FHA domain-containing protein</fullName>
    </recommendedName>
</protein>
<evidence type="ECO:0008006" key="3">
    <source>
        <dbReference type="Google" id="ProtNLM"/>
    </source>
</evidence>
<keyword evidence="2" id="KW-1185">Reference proteome</keyword>
<reference evidence="1 2" key="1">
    <citation type="submission" date="2023-12" db="EMBL/GenBank/DDBJ databases">
        <title>the genome sequence of Hyalangium sp. s54d21.</title>
        <authorList>
            <person name="Zhang X."/>
        </authorList>
    </citation>
    <scope>NUCLEOTIDE SEQUENCE [LARGE SCALE GENOMIC DNA]</scope>
    <source>
        <strain evidence="2">s54d21</strain>
    </source>
</reference>
<organism evidence="1 2">
    <name type="scientific">Hyalangium rubrum</name>
    <dbReference type="NCBI Taxonomy" id="3103134"/>
    <lineage>
        <taxon>Bacteria</taxon>
        <taxon>Pseudomonadati</taxon>
        <taxon>Myxococcota</taxon>
        <taxon>Myxococcia</taxon>
        <taxon>Myxococcales</taxon>
        <taxon>Cystobacterineae</taxon>
        <taxon>Archangiaceae</taxon>
        <taxon>Hyalangium</taxon>
    </lineage>
</organism>
<dbReference type="CDD" id="cd00060">
    <property type="entry name" value="FHA"/>
    <property type="match status" value="1"/>
</dbReference>
<dbReference type="SUPFAM" id="SSF49879">
    <property type="entry name" value="SMAD/FHA domain"/>
    <property type="match status" value="1"/>
</dbReference>